<evidence type="ECO:0000313" key="3">
    <source>
        <dbReference type="EMBL" id="QEP40036.1"/>
    </source>
</evidence>
<dbReference type="Pfam" id="PF04341">
    <property type="entry name" value="DUF485"/>
    <property type="match status" value="1"/>
</dbReference>
<dbReference type="Proteomes" id="UP000322644">
    <property type="component" value="Chromosome"/>
</dbReference>
<evidence type="ECO:0000313" key="4">
    <source>
        <dbReference type="Proteomes" id="UP000093159"/>
    </source>
</evidence>
<dbReference type="EMBL" id="CP036246">
    <property type="protein sequence ID" value="QEP40036.1"/>
    <property type="molecule type" value="Genomic_DNA"/>
</dbReference>
<evidence type="ECO:0000313" key="5">
    <source>
        <dbReference type="Proteomes" id="UP000322644"/>
    </source>
</evidence>
<reference evidence="3 5" key="2">
    <citation type="submission" date="2019-09" db="EMBL/GenBank/DDBJ databases">
        <title>Complete genome sequencing of four Arcobacter species reveals a diverse suite of mobile elements.</title>
        <authorList>
            <person name="Miller W.G."/>
            <person name="Yee E."/>
            <person name="Bono J.L."/>
        </authorList>
    </citation>
    <scope>NUCLEOTIDE SEQUENCE [LARGE SCALE GENOMIC DNA]</scope>
    <source>
        <strain evidence="3 5">CCUG 56899</strain>
    </source>
</reference>
<accession>A0A1C0B172</accession>
<keyword evidence="1" id="KW-0472">Membrane</keyword>
<feature type="transmembrane region" description="Helical" evidence="1">
    <location>
        <begin position="25"/>
        <end position="43"/>
    </location>
</feature>
<keyword evidence="1" id="KW-0812">Transmembrane</keyword>
<gene>
    <name evidence="2" type="primary">yjcH_1</name>
    <name evidence="2" type="ORF">AAX28_01157</name>
    <name evidence="3" type="ORF">APORC_0406</name>
</gene>
<dbReference type="Proteomes" id="UP000093159">
    <property type="component" value="Unassembled WGS sequence"/>
</dbReference>
<dbReference type="EMBL" id="LDIR01000001">
    <property type="protein sequence ID" value="OCL93614.1"/>
    <property type="molecule type" value="Genomic_DNA"/>
</dbReference>
<name>A0A1C0B172_9BACT</name>
<dbReference type="InterPro" id="IPR007436">
    <property type="entry name" value="DUF485"/>
</dbReference>
<dbReference type="OrthoDB" id="5297034at2"/>
<sequence>MEDKLVERIENHPKYKELVSKRNSFSLKLGIFILVMFYSYITIVAFNKDLFATKVWEDGVTTIGFPIAFAILIISFLTTLIYARRANGEFEDLTNDIKKDVRDLL</sequence>
<evidence type="ECO:0000256" key="1">
    <source>
        <dbReference type="SAM" id="Phobius"/>
    </source>
</evidence>
<dbReference type="PANTHER" id="PTHR38598">
    <property type="entry name" value="INNER MEMBRANE PROTEIN YJCH"/>
    <property type="match status" value="1"/>
</dbReference>
<feature type="transmembrane region" description="Helical" evidence="1">
    <location>
        <begin position="63"/>
        <end position="83"/>
    </location>
</feature>
<reference evidence="2 4" key="1">
    <citation type="submission" date="2015-05" db="EMBL/GenBank/DDBJ databases">
        <authorList>
            <person name="Rovetto F."/>
            <person name="Cocolin L."/>
            <person name="Illeghems K."/>
            <person name="Van Nieuwerburgh F."/>
            <person name="Houf K."/>
        </authorList>
    </citation>
    <scope>NUCLEOTIDE SEQUENCE [LARGE SCALE GENOMIC DNA]</scope>
    <source>
        <strain evidence="2 4">117434</strain>
    </source>
</reference>
<keyword evidence="4" id="KW-1185">Reference proteome</keyword>
<dbReference type="GO" id="GO:0005886">
    <property type="term" value="C:plasma membrane"/>
    <property type="evidence" value="ECO:0007669"/>
    <property type="project" value="TreeGrafter"/>
</dbReference>
<dbReference type="AlphaFoldDB" id="A0A1C0B172"/>
<proteinExistence type="predicted"/>
<dbReference type="InterPro" id="IPR052959">
    <property type="entry name" value="Inner_membrane_assoc"/>
</dbReference>
<dbReference type="KEGG" id="apoc:APORC_0406"/>
<keyword evidence="1" id="KW-1133">Transmembrane helix</keyword>
<dbReference type="RefSeq" id="WP_066169793.1">
    <property type="nucleotide sequence ID" value="NZ_CP036246.2"/>
</dbReference>
<protein>
    <submittedName>
        <fullName evidence="3">DUF485 domain-containing membrane protein</fullName>
    </submittedName>
    <submittedName>
        <fullName evidence="2">Inner membrane protein YjcH</fullName>
    </submittedName>
</protein>
<dbReference type="PANTHER" id="PTHR38598:SF1">
    <property type="entry name" value="INNER MEMBRANE PROTEIN YJCH"/>
    <property type="match status" value="1"/>
</dbReference>
<evidence type="ECO:0000313" key="2">
    <source>
        <dbReference type="EMBL" id="OCL93614.1"/>
    </source>
</evidence>
<organism evidence="3 5">
    <name type="scientific">Arcobacter porcinus</name>
    <dbReference type="NCBI Taxonomy" id="1935204"/>
    <lineage>
        <taxon>Bacteria</taxon>
        <taxon>Pseudomonadati</taxon>
        <taxon>Campylobacterota</taxon>
        <taxon>Epsilonproteobacteria</taxon>
        <taxon>Campylobacterales</taxon>
        <taxon>Arcobacteraceae</taxon>
        <taxon>Arcobacter</taxon>
    </lineage>
</organism>
<reference evidence="3 5" key="3">
    <citation type="submission" date="2019-09" db="EMBL/GenBank/DDBJ databases">
        <title>Taxonomic note: a critical rebuttal of the proposed division of the genus Arcobacter into six genera, emended descriptions of Arcobacter anaerophilus and the genus Arcobacter, and an assessment of genus-level boundaries for Epsilonproteobacteria using in silico genomic comparator tools.</title>
        <authorList>
            <person name="On S.L.W."/>
            <person name="Miller W.G."/>
            <person name="Biggs P."/>
            <person name="Cornelius A."/>
            <person name="Vandamme P."/>
        </authorList>
    </citation>
    <scope>NUCLEOTIDE SEQUENCE [LARGE SCALE GENOMIC DNA]</scope>
    <source>
        <strain evidence="3 5">CCUG 56899</strain>
    </source>
</reference>